<evidence type="ECO:0000256" key="4">
    <source>
        <dbReference type="ARBA" id="ARBA00023126"/>
    </source>
</evidence>
<comment type="caution">
    <text evidence="6">The sequence shown here is derived from an EMBL/GenBank/DDBJ whole genome shotgun (WGS) entry which is preliminary data.</text>
</comment>
<evidence type="ECO:0000256" key="3">
    <source>
        <dbReference type="ARBA" id="ARBA00013151"/>
    </source>
</evidence>
<evidence type="ECO:0000256" key="2">
    <source>
        <dbReference type="ARBA" id="ARBA00008012"/>
    </source>
</evidence>
<accession>A0A5N5CVI3</accession>
<dbReference type="Gene3D" id="3.20.20.70">
    <property type="entry name" value="Aldolase class I"/>
    <property type="match status" value="1"/>
</dbReference>
<dbReference type="SUPFAM" id="SSF51569">
    <property type="entry name" value="Aldolase"/>
    <property type="match status" value="1"/>
</dbReference>
<dbReference type="EC" id="2.2.1.2" evidence="3"/>
<dbReference type="GO" id="GO:0005737">
    <property type="term" value="C:cytoplasm"/>
    <property type="evidence" value="ECO:0007669"/>
    <property type="project" value="InterPro"/>
</dbReference>
<evidence type="ECO:0000313" key="7">
    <source>
        <dbReference type="Proteomes" id="UP000325902"/>
    </source>
</evidence>
<dbReference type="PANTHER" id="PTHR10683">
    <property type="entry name" value="TRANSALDOLASE"/>
    <property type="match status" value="1"/>
</dbReference>
<evidence type="ECO:0000256" key="1">
    <source>
        <dbReference type="ARBA" id="ARBA00004857"/>
    </source>
</evidence>
<protein>
    <recommendedName>
        <fullName evidence="3">transaldolase</fullName>
        <ecNumber evidence="3">2.2.1.2</ecNumber>
    </recommendedName>
</protein>
<proteinExistence type="inferred from homology"/>
<reference evidence="6 7" key="1">
    <citation type="journal article" date="2019" name="Sci. Rep.">
        <title>A multi-omics analysis of the grapevine pathogen Lasiodiplodia theobromae reveals that temperature affects the expression of virulence- and pathogenicity-related genes.</title>
        <authorList>
            <person name="Felix C."/>
            <person name="Meneses R."/>
            <person name="Goncalves M.F.M."/>
            <person name="Tilleman L."/>
            <person name="Duarte A.S."/>
            <person name="Jorrin-Novo J.V."/>
            <person name="Van de Peer Y."/>
            <person name="Deforce D."/>
            <person name="Van Nieuwerburgh F."/>
            <person name="Esteves A.C."/>
            <person name="Alves A."/>
        </authorList>
    </citation>
    <scope>NUCLEOTIDE SEQUENCE [LARGE SCALE GENOMIC DNA]</scope>
    <source>
        <strain evidence="6 7">LA-SOL3</strain>
    </source>
</reference>
<dbReference type="UniPathway" id="UPA00115">
    <property type="reaction ID" value="UER00414"/>
</dbReference>
<comment type="pathway">
    <text evidence="1">Carbohydrate degradation; pentose phosphate pathway; D-glyceraldehyde 3-phosphate and beta-D-fructose 6-phosphate from D-ribose 5-phosphate and D-xylulose 5-phosphate (non-oxidative stage): step 2/3.</text>
</comment>
<name>A0A5N5CVI3_9PEZI</name>
<dbReference type="EMBL" id="VCHE01000201">
    <property type="protein sequence ID" value="KAB2569332.1"/>
    <property type="molecule type" value="Genomic_DNA"/>
</dbReference>
<dbReference type="InterPro" id="IPR004730">
    <property type="entry name" value="Transaldolase_1"/>
</dbReference>
<dbReference type="AlphaFoldDB" id="A0A5N5CVI3"/>
<dbReference type="GO" id="GO:0009052">
    <property type="term" value="P:pentose-phosphate shunt, non-oxidative branch"/>
    <property type="evidence" value="ECO:0007669"/>
    <property type="project" value="TreeGrafter"/>
</dbReference>
<evidence type="ECO:0000313" key="6">
    <source>
        <dbReference type="EMBL" id="KAB2569332.1"/>
    </source>
</evidence>
<comment type="similarity">
    <text evidence="2">Belongs to the transaldolase family. Type 1 subfamily.</text>
</comment>
<dbReference type="InterPro" id="IPR013785">
    <property type="entry name" value="Aldolase_TIM"/>
</dbReference>
<dbReference type="PANTHER" id="PTHR10683:SF18">
    <property type="entry name" value="TRANSALDOLASE"/>
    <property type="match status" value="1"/>
</dbReference>
<dbReference type="GO" id="GO:0004801">
    <property type="term" value="F:transaldolase activity"/>
    <property type="evidence" value="ECO:0007669"/>
    <property type="project" value="UniProtKB-EC"/>
</dbReference>
<organism evidence="6 7">
    <name type="scientific">Lasiodiplodia theobromae</name>
    <dbReference type="NCBI Taxonomy" id="45133"/>
    <lineage>
        <taxon>Eukaryota</taxon>
        <taxon>Fungi</taxon>
        <taxon>Dikarya</taxon>
        <taxon>Ascomycota</taxon>
        <taxon>Pezizomycotina</taxon>
        <taxon>Dothideomycetes</taxon>
        <taxon>Dothideomycetes incertae sedis</taxon>
        <taxon>Botryosphaeriales</taxon>
        <taxon>Botryosphaeriaceae</taxon>
        <taxon>Lasiodiplodia</taxon>
    </lineage>
</organism>
<dbReference type="Pfam" id="PF00923">
    <property type="entry name" value="TAL_FSA"/>
    <property type="match status" value="1"/>
</dbReference>
<dbReference type="Proteomes" id="UP000325902">
    <property type="component" value="Unassembled WGS sequence"/>
</dbReference>
<gene>
    <name evidence="6" type="primary">tal</name>
    <name evidence="6" type="ORF">DBV05_g11983</name>
</gene>
<dbReference type="CDD" id="cd00957">
    <property type="entry name" value="Transaldolase_TalAB"/>
    <property type="match status" value="1"/>
</dbReference>
<keyword evidence="7" id="KW-1185">Reference proteome</keyword>
<keyword evidence="5" id="KW-0704">Schiff base</keyword>
<dbReference type="OrthoDB" id="1711136at2759"/>
<dbReference type="GO" id="GO:0005975">
    <property type="term" value="P:carbohydrate metabolic process"/>
    <property type="evidence" value="ECO:0007669"/>
    <property type="project" value="InterPro"/>
</dbReference>
<sequence>MTSSLEQLRQHTTIVADTGDFNILSLYKSQDATTNPSHILTASQKPEYAWILTAAADHARAAAPASDPDAQVDEALLHLLVSFGCEILKHVPGRVSTEVDPVHSFDAAATVAYARRIIALYAARGVPRERVLVKIASTWEGFAACEVLEKEGIKCNLTLLFCLPQAVRAAEVGATLISPFVGRTLDWWHKNHPAVDYSGKKDPGVIMTKEIWEYYKANGIKTEIMGASMRSIDECKELAGLDLMTINVGLLQELKEADVDIKPVLIAEKVSKQNGSAKVKSYVNDEAAFRTDLFNDYAAHDKMTDMMRQFLRDGAATKAALKKLLQSK</sequence>
<dbReference type="InterPro" id="IPR001585">
    <property type="entry name" value="TAL/FSA"/>
</dbReference>
<evidence type="ECO:0000256" key="5">
    <source>
        <dbReference type="ARBA" id="ARBA00023270"/>
    </source>
</evidence>
<keyword evidence="4" id="KW-0570">Pentose shunt</keyword>